<dbReference type="Proteomes" id="UP001519296">
    <property type="component" value="Unassembled WGS sequence"/>
</dbReference>
<evidence type="ECO:0000313" key="2">
    <source>
        <dbReference type="EMBL" id="MBP2623347.1"/>
    </source>
</evidence>
<keyword evidence="1" id="KW-0472">Membrane</keyword>
<keyword evidence="3" id="KW-1185">Reference proteome</keyword>
<keyword evidence="1" id="KW-1133">Transmembrane helix</keyword>
<proteinExistence type="predicted"/>
<accession>A0ABS5B3F2</accession>
<keyword evidence="1" id="KW-0812">Transmembrane</keyword>
<evidence type="ECO:0000256" key="1">
    <source>
        <dbReference type="SAM" id="Phobius"/>
    </source>
</evidence>
<reference evidence="2 3" key="1">
    <citation type="submission" date="2018-02" db="EMBL/GenBank/DDBJ databases">
        <title>Draft genome sequence of Streptococcus oricebi CCUG 70868T type strain.</title>
        <authorList>
            <person name="Mendez V."/>
            <person name="Salva-Serra F."/>
            <person name="Jaen-Luchoro D."/>
            <person name="Gonzales-Siles L."/>
            <person name="Karlsson R."/>
            <person name="Engstrom-Jakobsson H."/>
            <person name="Busquets A."/>
            <person name="Gomila M."/>
            <person name="Pineiro-Iglesias B."/>
            <person name="Bennasar-Figueras A."/>
            <person name="Seeger M."/>
            <person name="Moore E."/>
        </authorList>
    </citation>
    <scope>NUCLEOTIDE SEQUENCE [LARGE SCALE GENOMIC DNA]</scope>
    <source>
        <strain evidence="2 3">CCUG 70868</strain>
    </source>
</reference>
<dbReference type="EMBL" id="PRDG01000003">
    <property type="protein sequence ID" value="MBP2623347.1"/>
    <property type="molecule type" value="Genomic_DNA"/>
</dbReference>
<name>A0ABS5B3F2_9STRE</name>
<dbReference type="RefSeq" id="WP_209627850.1">
    <property type="nucleotide sequence ID" value="NZ_PRDG01000003.1"/>
</dbReference>
<feature type="transmembrane region" description="Helical" evidence="1">
    <location>
        <begin position="12"/>
        <end position="32"/>
    </location>
</feature>
<gene>
    <name evidence="2" type="ORF">C4K46_05270</name>
</gene>
<evidence type="ECO:0000313" key="3">
    <source>
        <dbReference type="Proteomes" id="UP001519296"/>
    </source>
</evidence>
<sequence length="222" mass="25095">MGKYDDLDLGWGGILLGAATIAGLFGLSVRNARASAEAETRRRAVPIQWTEGLSLEIFSKFCIESAKTIRRLKVVSIEGLSITCEVRSSSGISTWRFSADFCDYGKLSGRYYINYTENIDSQIPEIFLQKVSDKIKGITYSYNVFTPKSYEDMIGMNVESVKNLFLNSGFLNVTTIPKEKSLFKFFKRTGNVYDIEIDGQYSFENSQCFRSGSMVKIFYYGK</sequence>
<protein>
    <submittedName>
        <fullName evidence="2">Uncharacterized protein</fullName>
    </submittedName>
</protein>
<organism evidence="2 3">
    <name type="scientific">Streptococcus oricebi</name>
    <dbReference type="NCBI Taxonomy" id="1547447"/>
    <lineage>
        <taxon>Bacteria</taxon>
        <taxon>Bacillati</taxon>
        <taxon>Bacillota</taxon>
        <taxon>Bacilli</taxon>
        <taxon>Lactobacillales</taxon>
        <taxon>Streptococcaceae</taxon>
        <taxon>Streptococcus</taxon>
    </lineage>
</organism>
<comment type="caution">
    <text evidence="2">The sequence shown here is derived from an EMBL/GenBank/DDBJ whole genome shotgun (WGS) entry which is preliminary data.</text>
</comment>